<dbReference type="PANTHER" id="PTHR11566:SF21">
    <property type="entry name" value="DYNAMIN RELATED PROTEIN 1, ISOFORM A"/>
    <property type="match status" value="1"/>
</dbReference>
<sequence>MESLIPIVNQLQDICNAVTIPLPLDLPQIVVVGTQSSGKSSVIESIVKREFLPRGQGIVTRRPLVIRLFKVTERDSDEAQAANNININGTAQISGSGDWVKFTHSDKIFTDFDEVREEIERETDRVCGTNKGICAEPITLGVYSKNVVNLTLVDLPGLTKNPVGSQPEDIEIQIRELVTKYIRNPNSIILAVTAANTDFATSEAIKLAREVDPDGKRTLAVLTKLDIMDPGTDALEVLTGRLIMIRLGIIGVVNRSQKDITEKKSIEKAIEDEANFLQRRYPTIADKNGQPYLSKRLSQLLMRHIRDCLPDLKIRVNSLISQYQAQLNSYGEPVTDKAKTIIDVITKFSLSYCDTIKGGKRQIKTTELCGGARIQYIFHDSFGRALSAINPLETLDNKAILTAARNAAGVRTAICVPDVFELLVTSQIKRLEDPSLRCVELVHEEMGRFVKHCGDEVHLELLRFPKLREKIEEILTKLLNERLPVTREAIVNLVGYGSAFIDTEHPRLRESFMVTYCDPIKPAGDTVRSASSLGQQNGKSNPGGPIAGTGDDASLRHERELRECEAIARKIHAYFNIVRDEIKVFVPRAIMHCMVNHIKSNLQSALIKEVYHYDMFDMLLSESDDIAKRRNETAEMLNALKKASEIINAIHYQKHQL</sequence>
<dbReference type="SUPFAM" id="SSF52540">
    <property type="entry name" value="P-loop containing nucleoside triphosphate hydrolases"/>
    <property type="match status" value="1"/>
</dbReference>
<feature type="region of interest" description="Disordered" evidence="3">
    <location>
        <begin position="527"/>
        <end position="552"/>
    </location>
</feature>
<dbReference type="PROSITE" id="PS51388">
    <property type="entry name" value="GED"/>
    <property type="match status" value="1"/>
</dbReference>
<dbReference type="GO" id="GO:0005874">
    <property type="term" value="C:microtubule"/>
    <property type="evidence" value="ECO:0007669"/>
    <property type="project" value="TreeGrafter"/>
</dbReference>
<dbReference type="InterPro" id="IPR020850">
    <property type="entry name" value="GED_dom"/>
</dbReference>
<evidence type="ECO:0000313" key="6">
    <source>
        <dbReference type="EMBL" id="MDE44808.1"/>
    </source>
</evidence>
<dbReference type="PRINTS" id="PR00195">
    <property type="entry name" value="DYNAMIN"/>
</dbReference>
<dbReference type="GO" id="GO:0016020">
    <property type="term" value="C:membrane"/>
    <property type="evidence" value="ECO:0007669"/>
    <property type="project" value="TreeGrafter"/>
</dbReference>
<name>A0A6G1S368_9ACAR</name>
<dbReference type="Pfam" id="PF01031">
    <property type="entry name" value="Dynamin_M"/>
    <property type="match status" value="1"/>
</dbReference>
<dbReference type="InterPro" id="IPR000375">
    <property type="entry name" value="Dynamin_stalk"/>
</dbReference>
<dbReference type="InterPro" id="IPR003130">
    <property type="entry name" value="GED"/>
</dbReference>
<dbReference type="GO" id="GO:0003924">
    <property type="term" value="F:GTPase activity"/>
    <property type="evidence" value="ECO:0007669"/>
    <property type="project" value="InterPro"/>
</dbReference>
<dbReference type="Pfam" id="PF00350">
    <property type="entry name" value="Dynamin_N"/>
    <property type="match status" value="1"/>
</dbReference>
<dbReference type="Gene3D" id="1.20.120.1240">
    <property type="entry name" value="Dynamin, middle domain"/>
    <property type="match status" value="1"/>
</dbReference>
<dbReference type="PANTHER" id="PTHR11566">
    <property type="entry name" value="DYNAMIN"/>
    <property type="match status" value="1"/>
</dbReference>
<dbReference type="GO" id="GO:0048312">
    <property type="term" value="P:intracellular distribution of mitochondria"/>
    <property type="evidence" value="ECO:0007669"/>
    <property type="project" value="TreeGrafter"/>
</dbReference>
<dbReference type="EMBL" id="GGYP01000037">
    <property type="protein sequence ID" value="MDE44808.1"/>
    <property type="molecule type" value="Transcribed_RNA"/>
</dbReference>
<organism evidence="6">
    <name type="scientific">Aceria tosichella</name>
    <name type="common">wheat curl mite</name>
    <dbReference type="NCBI Taxonomy" id="561515"/>
    <lineage>
        <taxon>Eukaryota</taxon>
        <taxon>Metazoa</taxon>
        <taxon>Ecdysozoa</taxon>
        <taxon>Arthropoda</taxon>
        <taxon>Chelicerata</taxon>
        <taxon>Arachnida</taxon>
        <taxon>Acari</taxon>
        <taxon>Acariformes</taxon>
        <taxon>Trombidiformes</taxon>
        <taxon>Prostigmata</taxon>
        <taxon>Eupodina</taxon>
        <taxon>Eriophyoidea</taxon>
        <taxon>Eriophyidae</taxon>
        <taxon>Eriophyinae</taxon>
        <taxon>Aceriini</taxon>
        <taxon>Aceria</taxon>
    </lineage>
</organism>
<dbReference type="GO" id="GO:0000266">
    <property type="term" value="P:mitochondrial fission"/>
    <property type="evidence" value="ECO:0007669"/>
    <property type="project" value="TreeGrafter"/>
</dbReference>
<dbReference type="Gene3D" id="3.40.50.300">
    <property type="entry name" value="P-loop containing nucleotide triphosphate hydrolases"/>
    <property type="match status" value="1"/>
</dbReference>
<dbReference type="CDD" id="cd08771">
    <property type="entry name" value="DLP_1"/>
    <property type="match status" value="1"/>
</dbReference>
<keyword evidence="1" id="KW-0547">Nucleotide-binding</keyword>
<dbReference type="InterPro" id="IPR030381">
    <property type="entry name" value="G_DYNAMIN_dom"/>
</dbReference>
<keyword evidence="2" id="KW-0342">GTP-binding</keyword>
<feature type="domain" description="GED" evidence="4">
    <location>
        <begin position="564"/>
        <end position="655"/>
    </location>
</feature>
<dbReference type="InterPro" id="IPR022812">
    <property type="entry name" value="Dynamin"/>
</dbReference>
<reference evidence="6" key="1">
    <citation type="submission" date="2018-10" db="EMBL/GenBank/DDBJ databases">
        <title>Transcriptome assembly of Aceria tosichella (Wheat curl mite) Type 2.</title>
        <authorList>
            <person name="Scully E.D."/>
            <person name="Geib S.M."/>
            <person name="Palmer N.A."/>
            <person name="Gupta A.K."/>
            <person name="Sarath G."/>
            <person name="Tatineni S."/>
        </authorList>
    </citation>
    <scope>NUCLEOTIDE SEQUENCE</scope>
    <source>
        <strain evidence="6">LincolnNE</strain>
    </source>
</reference>
<dbReference type="GO" id="GO:0008017">
    <property type="term" value="F:microtubule binding"/>
    <property type="evidence" value="ECO:0007669"/>
    <property type="project" value="TreeGrafter"/>
</dbReference>
<dbReference type="PROSITE" id="PS51718">
    <property type="entry name" value="G_DYNAMIN_2"/>
    <property type="match status" value="1"/>
</dbReference>
<dbReference type="InterPro" id="IPR045063">
    <property type="entry name" value="Dynamin_N"/>
</dbReference>
<dbReference type="GO" id="GO:0005525">
    <property type="term" value="F:GTP binding"/>
    <property type="evidence" value="ECO:0007669"/>
    <property type="project" value="InterPro"/>
</dbReference>
<evidence type="ECO:0000259" key="5">
    <source>
        <dbReference type="PROSITE" id="PS51718"/>
    </source>
</evidence>
<feature type="domain" description="Dynamin-type G" evidence="5">
    <location>
        <begin position="23"/>
        <end position="310"/>
    </location>
</feature>
<dbReference type="GO" id="GO:0016559">
    <property type="term" value="P:peroxisome fission"/>
    <property type="evidence" value="ECO:0007669"/>
    <property type="project" value="TreeGrafter"/>
</dbReference>
<protein>
    <submittedName>
        <fullName evidence="6">Dynamin-1-like protein</fullName>
    </submittedName>
</protein>
<dbReference type="AlphaFoldDB" id="A0A6G1S368"/>
<dbReference type="GO" id="GO:0005739">
    <property type="term" value="C:mitochondrion"/>
    <property type="evidence" value="ECO:0007669"/>
    <property type="project" value="TreeGrafter"/>
</dbReference>
<dbReference type="SMART" id="SM00053">
    <property type="entry name" value="DYNc"/>
    <property type="match status" value="1"/>
</dbReference>
<evidence type="ECO:0000256" key="3">
    <source>
        <dbReference type="SAM" id="MobiDB-lite"/>
    </source>
</evidence>
<proteinExistence type="predicted"/>
<dbReference type="InterPro" id="IPR001401">
    <property type="entry name" value="Dynamin_GTPase"/>
</dbReference>
<feature type="compositionally biased region" description="Polar residues" evidence="3">
    <location>
        <begin position="528"/>
        <end position="540"/>
    </location>
</feature>
<dbReference type="SMART" id="SM00302">
    <property type="entry name" value="GED"/>
    <property type="match status" value="1"/>
</dbReference>
<dbReference type="Pfam" id="PF02212">
    <property type="entry name" value="GED"/>
    <property type="match status" value="1"/>
</dbReference>
<evidence type="ECO:0000259" key="4">
    <source>
        <dbReference type="PROSITE" id="PS51388"/>
    </source>
</evidence>
<gene>
    <name evidence="6" type="primary">dnm1l_1</name>
    <name evidence="6" type="ORF">g.13920</name>
</gene>
<evidence type="ECO:0000256" key="1">
    <source>
        <dbReference type="ARBA" id="ARBA00022741"/>
    </source>
</evidence>
<accession>A0A6G1S368</accession>
<evidence type="ECO:0000256" key="2">
    <source>
        <dbReference type="ARBA" id="ARBA00023134"/>
    </source>
</evidence>
<dbReference type="GO" id="GO:0006897">
    <property type="term" value="P:endocytosis"/>
    <property type="evidence" value="ECO:0007669"/>
    <property type="project" value="TreeGrafter"/>
</dbReference>
<dbReference type="InterPro" id="IPR027417">
    <property type="entry name" value="P-loop_NTPase"/>
</dbReference>